<evidence type="ECO:0000256" key="8">
    <source>
        <dbReference type="ARBA" id="ARBA00023136"/>
    </source>
</evidence>
<evidence type="ECO:0000256" key="7">
    <source>
        <dbReference type="ARBA" id="ARBA00022779"/>
    </source>
</evidence>
<dbReference type="PRINTS" id="PR00954">
    <property type="entry name" value="FLGMOTORFLIG"/>
</dbReference>
<dbReference type="Pfam" id="PF14842">
    <property type="entry name" value="FliG_N"/>
    <property type="match status" value="1"/>
</dbReference>
<dbReference type="GO" id="GO:0006935">
    <property type="term" value="P:chemotaxis"/>
    <property type="evidence" value="ECO:0007669"/>
    <property type="project" value="UniProtKB-KW"/>
</dbReference>
<dbReference type="AlphaFoldDB" id="A0A1M5W7Y0"/>
<evidence type="ECO:0000256" key="3">
    <source>
        <dbReference type="ARBA" id="ARBA00010299"/>
    </source>
</evidence>
<gene>
    <name evidence="13" type="ORF">SAMN02745207_02738</name>
</gene>
<keyword evidence="14" id="KW-1185">Reference proteome</keyword>
<dbReference type="GO" id="GO:0009425">
    <property type="term" value="C:bacterial-type flagellum basal body"/>
    <property type="evidence" value="ECO:0007669"/>
    <property type="project" value="UniProtKB-SubCell"/>
</dbReference>
<dbReference type="OrthoDB" id="9780302at2"/>
<evidence type="ECO:0000259" key="12">
    <source>
        <dbReference type="Pfam" id="PF14842"/>
    </source>
</evidence>
<evidence type="ECO:0000259" key="10">
    <source>
        <dbReference type="Pfam" id="PF01706"/>
    </source>
</evidence>
<comment type="similarity">
    <text evidence="3">Belongs to the FliG family.</text>
</comment>
<dbReference type="GO" id="GO:0005886">
    <property type="term" value="C:plasma membrane"/>
    <property type="evidence" value="ECO:0007669"/>
    <property type="project" value="UniProtKB-SubCell"/>
</dbReference>
<dbReference type="InterPro" id="IPR023087">
    <property type="entry name" value="Flg_Motor_Flig_C"/>
</dbReference>
<organism evidence="13 14">
    <name type="scientific">Clostridium grantii DSM 8605</name>
    <dbReference type="NCBI Taxonomy" id="1121316"/>
    <lineage>
        <taxon>Bacteria</taxon>
        <taxon>Bacillati</taxon>
        <taxon>Bacillota</taxon>
        <taxon>Clostridia</taxon>
        <taxon>Eubacteriales</taxon>
        <taxon>Clostridiaceae</taxon>
        <taxon>Clostridium</taxon>
    </lineage>
</organism>
<evidence type="ECO:0000256" key="5">
    <source>
        <dbReference type="ARBA" id="ARBA00022475"/>
    </source>
</evidence>
<dbReference type="STRING" id="1121316.SAMN02745207_02738"/>
<keyword evidence="5" id="KW-1003">Cell membrane</keyword>
<dbReference type="PIRSF" id="PIRSF003161">
    <property type="entry name" value="FliG"/>
    <property type="match status" value="1"/>
</dbReference>
<evidence type="ECO:0000256" key="6">
    <source>
        <dbReference type="ARBA" id="ARBA00022500"/>
    </source>
</evidence>
<name>A0A1M5W7Y0_9CLOT</name>
<reference evidence="13 14" key="1">
    <citation type="submission" date="2016-11" db="EMBL/GenBank/DDBJ databases">
        <authorList>
            <person name="Jaros S."/>
            <person name="Januszkiewicz K."/>
            <person name="Wedrychowicz H."/>
        </authorList>
    </citation>
    <scope>NUCLEOTIDE SEQUENCE [LARGE SCALE GENOMIC DNA]</scope>
    <source>
        <strain evidence="13 14">DSM 8605</strain>
    </source>
</reference>
<dbReference type="NCBIfam" id="TIGR00207">
    <property type="entry name" value="fliG"/>
    <property type="match status" value="1"/>
</dbReference>
<keyword evidence="9" id="KW-0975">Bacterial flagellum</keyword>
<dbReference type="PANTHER" id="PTHR30534:SF0">
    <property type="entry name" value="FLAGELLAR MOTOR SWITCH PROTEIN FLIG"/>
    <property type="match status" value="1"/>
</dbReference>
<accession>A0A1M5W7Y0</accession>
<evidence type="ECO:0000313" key="13">
    <source>
        <dbReference type="EMBL" id="SHH83596.1"/>
    </source>
</evidence>
<keyword evidence="6" id="KW-0145">Chemotaxis</keyword>
<evidence type="ECO:0000256" key="9">
    <source>
        <dbReference type="ARBA" id="ARBA00023143"/>
    </source>
</evidence>
<protein>
    <recommendedName>
        <fullName evidence="4">Flagellar motor switch protein FliG</fullName>
    </recommendedName>
</protein>
<keyword evidence="8" id="KW-0472">Membrane</keyword>
<dbReference type="RefSeq" id="WP_073338984.1">
    <property type="nucleotide sequence ID" value="NZ_FQXM01000015.1"/>
</dbReference>
<dbReference type="GO" id="GO:0003774">
    <property type="term" value="F:cytoskeletal motor activity"/>
    <property type="evidence" value="ECO:0007669"/>
    <property type="project" value="InterPro"/>
</dbReference>
<evidence type="ECO:0000256" key="4">
    <source>
        <dbReference type="ARBA" id="ARBA00021870"/>
    </source>
</evidence>
<dbReference type="InterPro" id="IPR028263">
    <property type="entry name" value="FliG_N"/>
</dbReference>
<dbReference type="SUPFAM" id="SSF48029">
    <property type="entry name" value="FliG"/>
    <property type="match status" value="2"/>
</dbReference>
<keyword evidence="13" id="KW-0966">Cell projection</keyword>
<dbReference type="InterPro" id="IPR011002">
    <property type="entry name" value="FliG_a-hlx"/>
</dbReference>
<dbReference type="GO" id="GO:0071973">
    <property type="term" value="P:bacterial-type flagellum-dependent cell motility"/>
    <property type="evidence" value="ECO:0007669"/>
    <property type="project" value="InterPro"/>
</dbReference>
<dbReference type="Pfam" id="PF14841">
    <property type="entry name" value="FliG_M"/>
    <property type="match status" value="1"/>
</dbReference>
<keyword evidence="13" id="KW-0969">Cilium</keyword>
<proteinExistence type="inferred from homology"/>
<feature type="domain" description="Flagellar motor switch protein FliG C-terminal" evidence="10">
    <location>
        <begin position="220"/>
        <end position="326"/>
    </location>
</feature>
<keyword evidence="13" id="KW-0282">Flagellum</keyword>
<dbReference type="Pfam" id="PF01706">
    <property type="entry name" value="FliG_C"/>
    <property type="match status" value="1"/>
</dbReference>
<dbReference type="Gene3D" id="1.10.220.30">
    <property type="match status" value="3"/>
</dbReference>
<keyword evidence="7" id="KW-0283">Flagellar rotation</keyword>
<dbReference type="Proteomes" id="UP000184447">
    <property type="component" value="Unassembled WGS sequence"/>
</dbReference>
<sequence length="335" mass="36911">MNNKVSGLKKAAMLLIVLGTETSSDILKQLPNDVIEKLAKEIGKIDYVAIEDRKEIIEEFGKFIETSEQISSGGTKYAQDLLKKALGVQKAQEIIANMQNTKNRQTLPFDIARKIESAKLIKILAKEHAQTIAIVLCYLNFEKSAEILSGLPEEIQSDVADRIATMRSVSPIAIKKVERALEKKLMSGSFLENDTIGGVDTLVNILNSVTRTTEKNILDGINEKKPDLKDEIKAKLFTFEDIKLLDSNSIQKVLREVSIGEIALSIKGASEAVIDLMYKNISSRASAAVKEELEGMGPVKVSKVEEAQQKIVSTIRRLESEGEVIINRGGKSDVI</sequence>
<evidence type="ECO:0000256" key="1">
    <source>
        <dbReference type="ARBA" id="ARBA00004117"/>
    </source>
</evidence>
<evidence type="ECO:0000256" key="2">
    <source>
        <dbReference type="ARBA" id="ARBA00004413"/>
    </source>
</evidence>
<dbReference type="InterPro" id="IPR032779">
    <property type="entry name" value="FliG_M"/>
</dbReference>
<dbReference type="PANTHER" id="PTHR30534">
    <property type="entry name" value="FLAGELLAR MOTOR SWITCH PROTEIN FLIG"/>
    <property type="match status" value="1"/>
</dbReference>
<feature type="domain" description="Flagellar motor switch protein FliG N-terminal" evidence="12">
    <location>
        <begin position="5"/>
        <end position="105"/>
    </location>
</feature>
<dbReference type="EMBL" id="FQXM01000015">
    <property type="protein sequence ID" value="SHH83596.1"/>
    <property type="molecule type" value="Genomic_DNA"/>
</dbReference>
<evidence type="ECO:0000259" key="11">
    <source>
        <dbReference type="Pfam" id="PF14841"/>
    </source>
</evidence>
<dbReference type="InterPro" id="IPR000090">
    <property type="entry name" value="Flg_Motor_Flig"/>
</dbReference>
<evidence type="ECO:0000313" key="14">
    <source>
        <dbReference type="Proteomes" id="UP000184447"/>
    </source>
</evidence>
<comment type="subcellular location">
    <subcellularLocation>
        <location evidence="1">Bacterial flagellum basal body</location>
    </subcellularLocation>
    <subcellularLocation>
        <location evidence="2">Cell membrane</location>
        <topology evidence="2">Peripheral membrane protein</topology>
        <orientation evidence="2">Cytoplasmic side</orientation>
    </subcellularLocation>
</comment>
<feature type="domain" description="Flagellar motor switch protein FliG middle" evidence="11">
    <location>
        <begin position="119"/>
        <end position="187"/>
    </location>
</feature>